<accession>A0A3Q7IY94</accession>
<dbReference type="Gramene" id="Solyc09g057763.1.1">
    <property type="protein sequence ID" value="Solyc09g057763.1.1"/>
    <property type="gene ID" value="Solyc09g057763.1"/>
</dbReference>
<evidence type="ECO:0000256" key="1">
    <source>
        <dbReference type="SAM" id="Phobius"/>
    </source>
</evidence>
<dbReference type="CDD" id="cd09272">
    <property type="entry name" value="RNase_HI_RT_Ty1"/>
    <property type="match status" value="1"/>
</dbReference>
<feature type="transmembrane region" description="Helical" evidence="1">
    <location>
        <begin position="85"/>
        <end position="103"/>
    </location>
</feature>
<evidence type="ECO:0000313" key="4">
    <source>
        <dbReference type="Proteomes" id="UP000004994"/>
    </source>
</evidence>
<evidence type="ECO:0000259" key="2">
    <source>
        <dbReference type="Pfam" id="PF07727"/>
    </source>
</evidence>
<dbReference type="OMA" id="GICNFES"/>
<dbReference type="STRING" id="4081.A0A3Q7IY94"/>
<organism evidence="3">
    <name type="scientific">Solanum lycopersicum</name>
    <name type="common">Tomato</name>
    <name type="synonym">Lycopersicon esculentum</name>
    <dbReference type="NCBI Taxonomy" id="4081"/>
    <lineage>
        <taxon>Eukaryota</taxon>
        <taxon>Viridiplantae</taxon>
        <taxon>Streptophyta</taxon>
        <taxon>Embryophyta</taxon>
        <taxon>Tracheophyta</taxon>
        <taxon>Spermatophyta</taxon>
        <taxon>Magnoliopsida</taxon>
        <taxon>eudicotyledons</taxon>
        <taxon>Gunneridae</taxon>
        <taxon>Pentapetalae</taxon>
        <taxon>asterids</taxon>
        <taxon>lamiids</taxon>
        <taxon>Solanales</taxon>
        <taxon>Solanaceae</taxon>
        <taxon>Solanoideae</taxon>
        <taxon>Solaneae</taxon>
        <taxon>Solanum</taxon>
        <taxon>Solanum subgen. Lycopersicon</taxon>
    </lineage>
</organism>
<protein>
    <recommendedName>
        <fullName evidence="2">Reverse transcriptase Ty1/copia-type domain-containing protein</fullName>
    </recommendedName>
</protein>
<proteinExistence type="predicted"/>
<keyword evidence="1" id="KW-0812">Transmembrane</keyword>
<sequence length="246" mass="28391">MTIWGRSCETLFSEFKSFMMKEFEMSNLGVLLYFLGLQVKQVEDGIFLSQTKYAKDLLFKFSMHNCKAGTDLAGLCRYRILIGRLNYLTHTFCFLLVLLSWYMHSPTYTPKIDIRKSTSGNVFNLGSVVISWSSKKQDVVALSSLEAEYVVTSARQEGEIEIFRDIKATIEMTKDPTFHNRTKHIDTRNHFIHDHTIRGDIELKICDTRDQTTDVLTKALPQAKHDQLWQKLGICNFESRGVLNID</sequence>
<dbReference type="Proteomes" id="UP000004994">
    <property type="component" value="Chromosome 9"/>
</dbReference>
<feature type="domain" description="Reverse transcriptase Ty1/copia-type" evidence="2">
    <location>
        <begin position="10"/>
        <end position="68"/>
    </location>
</feature>
<dbReference type="InParanoid" id="A0A3Q7IY94"/>
<reference evidence="3" key="2">
    <citation type="submission" date="2019-01" db="UniProtKB">
        <authorList>
            <consortium name="EnsemblPlants"/>
        </authorList>
    </citation>
    <scope>IDENTIFICATION</scope>
    <source>
        <strain evidence="3">cv. Heinz 1706</strain>
    </source>
</reference>
<keyword evidence="1" id="KW-1133">Transmembrane helix</keyword>
<dbReference type="PANTHER" id="PTHR11439:SF477">
    <property type="entry name" value="REVERSE TRANSCRIPTASE TY1_COPIA-TYPE DOMAIN-CONTAINING PROTEIN"/>
    <property type="match status" value="1"/>
</dbReference>
<dbReference type="InterPro" id="IPR013103">
    <property type="entry name" value="RVT_2"/>
</dbReference>
<dbReference type="AlphaFoldDB" id="A0A3Q7IY94"/>
<dbReference type="PANTHER" id="PTHR11439">
    <property type="entry name" value="GAG-POL-RELATED RETROTRANSPOSON"/>
    <property type="match status" value="1"/>
</dbReference>
<keyword evidence="4" id="KW-1185">Reference proteome</keyword>
<reference evidence="3" key="1">
    <citation type="journal article" date="2012" name="Nature">
        <title>The tomato genome sequence provides insights into fleshy fruit evolution.</title>
        <authorList>
            <consortium name="Tomato Genome Consortium"/>
        </authorList>
    </citation>
    <scope>NUCLEOTIDE SEQUENCE [LARGE SCALE GENOMIC DNA]</scope>
    <source>
        <strain evidence="3">cv. Heinz 1706</strain>
    </source>
</reference>
<keyword evidence="1" id="KW-0472">Membrane</keyword>
<name>A0A3Q7IY94_SOLLC</name>
<evidence type="ECO:0000313" key="3">
    <source>
        <dbReference type="EnsemblPlants" id="Solyc09g057763.1.1"/>
    </source>
</evidence>
<dbReference type="EnsemblPlants" id="Solyc09g057763.1.1">
    <property type="protein sequence ID" value="Solyc09g057763.1.1"/>
    <property type="gene ID" value="Solyc09g057763.1"/>
</dbReference>
<dbReference type="Pfam" id="PF07727">
    <property type="entry name" value="RVT_2"/>
    <property type="match status" value="1"/>
</dbReference>